<dbReference type="SUPFAM" id="SSF53850">
    <property type="entry name" value="Periplasmic binding protein-like II"/>
    <property type="match status" value="1"/>
</dbReference>
<dbReference type="PROSITE" id="PS50931">
    <property type="entry name" value="HTH_LYSR"/>
    <property type="match status" value="1"/>
</dbReference>
<keyword evidence="5" id="KW-0804">Transcription</keyword>
<name>K6VXP5_9ACTN</name>
<protein>
    <submittedName>
        <fullName evidence="7">Putative LysR family transcriptional regulator</fullName>
    </submittedName>
</protein>
<gene>
    <name evidence="7" type="ORF">GONAM_21_00080</name>
</gene>
<dbReference type="AlphaFoldDB" id="K6VXP5"/>
<dbReference type="PANTHER" id="PTHR30346:SF0">
    <property type="entry name" value="HCA OPERON TRANSCRIPTIONAL ACTIVATOR HCAR"/>
    <property type="match status" value="1"/>
</dbReference>
<evidence type="ECO:0000256" key="1">
    <source>
        <dbReference type="ARBA" id="ARBA00009437"/>
    </source>
</evidence>
<dbReference type="Pfam" id="PF03466">
    <property type="entry name" value="LysR_substrate"/>
    <property type="match status" value="1"/>
</dbReference>
<evidence type="ECO:0000313" key="8">
    <source>
        <dbReference type="Proteomes" id="UP000035058"/>
    </source>
</evidence>
<keyword evidence="3" id="KW-0238">DNA-binding</keyword>
<dbReference type="RefSeq" id="WP_006867197.1">
    <property type="nucleotide sequence ID" value="NZ_BAHE01000021.1"/>
</dbReference>
<dbReference type="EMBL" id="BAHE01000021">
    <property type="protein sequence ID" value="GAC01019.1"/>
    <property type="molecule type" value="Genomic_DNA"/>
</dbReference>
<reference evidence="7 8" key="1">
    <citation type="submission" date="2012-08" db="EMBL/GenBank/DDBJ databases">
        <title>Whole genome shotgun sequence of Gordonia namibiensis NBRC 108229.</title>
        <authorList>
            <person name="Isaki-Nakamura S."/>
            <person name="Hosoyama A."/>
            <person name="Tsuchikane K."/>
            <person name="Katsumata H."/>
            <person name="Baba S."/>
            <person name="Yamazaki S."/>
            <person name="Fujita N."/>
        </authorList>
    </citation>
    <scope>NUCLEOTIDE SEQUENCE [LARGE SCALE GENOMIC DNA]</scope>
    <source>
        <strain evidence="7 8">NBRC 108229</strain>
    </source>
</reference>
<dbReference type="Proteomes" id="UP000035058">
    <property type="component" value="Unassembled WGS sequence"/>
</dbReference>
<evidence type="ECO:0000259" key="6">
    <source>
        <dbReference type="PROSITE" id="PS50931"/>
    </source>
</evidence>
<evidence type="ECO:0000256" key="4">
    <source>
        <dbReference type="ARBA" id="ARBA00023159"/>
    </source>
</evidence>
<dbReference type="InterPro" id="IPR036388">
    <property type="entry name" value="WH-like_DNA-bd_sf"/>
</dbReference>
<organism evidence="7 8">
    <name type="scientific">Gordonia namibiensis NBRC 108229</name>
    <dbReference type="NCBI Taxonomy" id="1208314"/>
    <lineage>
        <taxon>Bacteria</taxon>
        <taxon>Bacillati</taxon>
        <taxon>Actinomycetota</taxon>
        <taxon>Actinomycetes</taxon>
        <taxon>Mycobacteriales</taxon>
        <taxon>Gordoniaceae</taxon>
        <taxon>Gordonia</taxon>
    </lineage>
</organism>
<evidence type="ECO:0000313" key="7">
    <source>
        <dbReference type="EMBL" id="GAC01019.1"/>
    </source>
</evidence>
<evidence type="ECO:0000256" key="2">
    <source>
        <dbReference type="ARBA" id="ARBA00023015"/>
    </source>
</evidence>
<feature type="domain" description="HTH lysR-type" evidence="6">
    <location>
        <begin position="1"/>
        <end position="58"/>
    </location>
</feature>
<dbReference type="Gene3D" id="1.10.10.10">
    <property type="entry name" value="Winged helix-like DNA-binding domain superfamily/Winged helix DNA-binding domain"/>
    <property type="match status" value="1"/>
</dbReference>
<evidence type="ECO:0000256" key="5">
    <source>
        <dbReference type="ARBA" id="ARBA00023163"/>
    </source>
</evidence>
<keyword evidence="4" id="KW-0010">Activator</keyword>
<dbReference type="InterPro" id="IPR000847">
    <property type="entry name" value="LysR_HTH_N"/>
</dbReference>
<keyword evidence="8" id="KW-1185">Reference proteome</keyword>
<proteinExistence type="inferred from homology"/>
<dbReference type="InterPro" id="IPR036390">
    <property type="entry name" value="WH_DNA-bd_sf"/>
</dbReference>
<dbReference type="GO" id="GO:0032993">
    <property type="term" value="C:protein-DNA complex"/>
    <property type="evidence" value="ECO:0007669"/>
    <property type="project" value="TreeGrafter"/>
</dbReference>
<dbReference type="Gene3D" id="3.40.190.10">
    <property type="entry name" value="Periplasmic binding protein-like II"/>
    <property type="match status" value="2"/>
</dbReference>
<evidence type="ECO:0000256" key="3">
    <source>
        <dbReference type="ARBA" id="ARBA00023125"/>
    </source>
</evidence>
<dbReference type="GO" id="GO:0003677">
    <property type="term" value="F:DNA binding"/>
    <property type="evidence" value="ECO:0007669"/>
    <property type="project" value="UniProtKB-KW"/>
</dbReference>
<dbReference type="PANTHER" id="PTHR30346">
    <property type="entry name" value="TRANSCRIPTIONAL DUAL REGULATOR HCAR-RELATED"/>
    <property type="match status" value="1"/>
</dbReference>
<dbReference type="SUPFAM" id="SSF46785">
    <property type="entry name" value="Winged helix' DNA-binding domain"/>
    <property type="match status" value="1"/>
</dbReference>
<dbReference type="PRINTS" id="PR00039">
    <property type="entry name" value="HTHLYSR"/>
</dbReference>
<dbReference type="Pfam" id="PF00126">
    <property type="entry name" value="HTH_1"/>
    <property type="match status" value="1"/>
</dbReference>
<accession>K6VXP5</accession>
<comment type="caution">
    <text evidence="7">The sequence shown here is derived from an EMBL/GenBank/DDBJ whole genome shotgun (WGS) entry which is preliminary data.</text>
</comment>
<dbReference type="InterPro" id="IPR005119">
    <property type="entry name" value="LysR_subst-bd"/>
</dbReference>
<comment type="similarity">
    <text evidence="1">Belongs to the LysR transcriptional regulatory family.</text>
</comment>
<keyword evidence="2" id="KW-0805">Transcription regulation</keyword>
<sequence length="301" mass="32806">MEIAQLRAFLAVAEELHFGRAAQRLHFAQPHLSRTIQQLEKDLGAELFVRTTRSVHLTAAGVALVEPARAVLDSCRLAELAVGTAGRGHTGRVRLGFAGSSSHVLVGRFAKLVRRTHPGIEFELDSTTYASEALAKLRDGSVDLVLARWLYPPPGIATRIVLEEDIVCALPLEHRLADWPVLRIEELADDPWVALPAEPGSTLRDYLHRLAHDAGFAPRIVQSAPDSVSVFALVAAEVGCALTLTNVARNISNPEVVVRPIEPRPDPLQLRLAWRADTHDPAVHEVLRLSEEALPTPAGVD</sequence>
<dbReference type="CDD" id="cd08414">
    <property type="entry name" value="PBP2_LTTR_aromatics_like"/>
    <property type="match status" value="1"/>
</dbReference>
<dbReference type="GO" id="GO:0003700">
    <property type="term" value="F:DNA-binding transcription factor activity"/>
    <property type="evidence" value="ECO:0007669"/>
    <property type="project" value="InterPro"/>
</dbReference>
<dbReference type="FunFam" id="1.10.10.10:FF:000001">
    <property type="entry name" value="LysR family transcriptional regulator"/>
    <property type="match status" value="1"/>
</dbReference>